<dbReference type="EMBL" id="KL584749">
    <property type="protein sequence ID" value="KER00576.1"/>
    <property type="molecule type" value="Genomic_DNA"/>
</dbReference>
<dbReference type="HOGENOM" id="CLU_1834783_0_0_1"/>
<evidence type="ECO:0000313" key="1">
    <source>
        <dbReference type="EMBL" id="KER00576.1"/>
    </source>
</evidence>
<protein>
    <submittedName>
        <fullName evidence="1">Uncharacterized protein</fullName>
    </submittedName>
</protein>
<keyword evidence="2" id="KW-1185">Reference proteome</keyword>
<dbReference type="AlphaFoldDB" id="A0A074YSB5"/>
<gene>
    <name evidence="1" type="ORF">AUEXF2481DRAFT_143878</name>
</gene>
<organism evidence="1 2">
    <name type="scientific">Aureobasidium subglaciale (strain EXF-2481)</name>
    <name type="common">Aureobasidium pullulans var. subglaciale</name>
    <dbReference type="NCBI Taxonomy" id="1043005"/>
    <lineage>
        <taxon>Eukaryota</taxon>
        <taxon>Fungi</taxon>
        <taxon>Dikarya</taxon>
        <taxon>Ascomycota</taxon>
        <taxon>Pezizomycotina</taxon>
        <taxon>Dothideomycetes</taxon>
        <taxon>Dothideomycetidae</taxon>
        <taxon>Dothideales</taxon>
        <taxon>Saccotheciaceae</taxon>
        <taxon>Aureobasidium</taxon>
    </lineage>
</organism>
<sequence>MHGRSIAKSHATEIIFSLPFHLIPLGETANFEISPFFPLMYLDSLLAGRPCRGRRHVYQHKPYCDRQSGSGIVAQSYAITLKWGAYCANPICSQLPIVCHLPRVTFYFCRNAFTRKLISFGRQLASFLPSHCGSGTTCMP</sequence>
<dbReference type="OrthoDB" id="10440386at2759"/>
<dbReference type="GeneID" id="25362091"/>
<dbReference type="Proteomes" id="UP000030641">
    <property type="component" value="Unassembled WGS sequence"/>
</dbReference>
<evidence type="ECO:0000313" key="2">
    <source>
        <dbReference type="Proteomes" id="UP000030641"/>
    </source>
</evidence>
<reference evidence="1 2" key="1">
    <citation type="journal article" date="2014" name="BMC Genomics">
        <title>Genome sequencing of four Aureobasidium pullulans varieties: biotechnological potential, stress tolerance, and description of new species.</title>
        <authorList>
            <person name="Gostin Ar C."/>
            <person name="Ohm R.A."/>
            <person name="Kogej T."/>
            <person name="Sonjak S."/>
            <person name="Turk M."/>
            <person name="Zajc J."/>
            <person name="Zalar P."/>
            <person name="Grube M."/>
            <person name="Sun H."/>
            <person name="Han J."/>
            <person name="Sharma A."/>
            <person name="Chiniquy J."/>
            <person name="Ngan C.Y."/>
            <person name="Lipzen A."/>
            <person name="Barry K."/>
            <person name="Grigoriev I.V."/>
            <person name="Gunde-Cimerman N."/>
        </authorList>
    </citation>
    <scope>NUCLEOTIDE SEQUENCE [LARGE SCALE GENOMIC DNA]</scope>
    <source>
        <strain evidence="1 2">EXF-2481</strain>
    </source>
</reference>
<name>A0A074YSB5_AURSE</name>
<dbReference type="RefSeq" id="XP_013349080.1">
    <property type="nucleotide sequence ID" value="XM_013493626.1"/>
</dbReference>
<proteinExistence type="predicted"/>
<dbReference type="InParanoid" id="A0A074YSB5"/>
<accession>A0A074YSB5</accession>